<gene>
    <name evidence="2" type="ORF">B0T21DRAFT_358118</name>
</gene>
<dbReference type="GO" id="GO:0016301">
    <property type="term" value="F:kinase activity"/>
    <property type="evidence" value="ECO:0007669"/>
    <property type="project" value="UniProtKB-KW"/>
</dbReference>
<evidence type="ECO:0000259" key="1">
    <source>
        <dbReference type="Pfam" id="PF01636"/>
    </source>
</evidence>
<proteinExistence type="predicted"/>
<dbReference type="SUPFAM" id="SSF56112">
    <property type="entry name" value="Protein kinase-like (PK-like)"/>
    <property type="match status" value="1"/>
</dbReference>
<dbReference type="Pfam" id="PF01636">
    <property type="entry name" value="APH"/>
    <property type="match status" value="1"/>
</dbReference>
<evidence type="ECO:0000313" key="3">
    <source>
        <dbReference type="Proteomes" id="UP001172159"/>
    </source>
</evidence>
<dbReference type="EMBL" id="JAUKTV010000002">
    <property type="protein sequence ID" value="KAK0744649.1"/>
    <property type="molecule type" value="Genomic_DNA"/>
</dbReference>
<dbReference type="PANTHER" id="PTHR21310">
    <property type="entry name" value="AMINOGLYCOSIDE PHOSPHOTRANSFERASE-RELATED-RELATED"/>
    <property type="match status" value="1"/>
</dbReference>
<dbReference type="InterPro" id="IPR002575">
    <property type="entry name" value="Aminoglycoside_PTrfase"/>
</dbReference>
<keyword evidence="2" id="KW-0418">Kinase</keyword>
<keyword evidence="2" id="KW-0808">Transferase</keyword>
<feature type="domain" description="Aminoglycoside phosphotransferase" evidence="1">
    <location>
        <begin position="35"/>
        <end position="243"/>
    </location>
</feature>
<protein>
    <submittedName>
        <fullName evidence="2">Kinase-like domain-containing protein</fullName>
    </submittedName>
</protein>
<organism evidence="2 3">
    <name type="scientific">Apiosordaria backusii</name>
    <dbReference type="NCBI Taxonomy" id="314023"/>
    <lineage>
        <taxon>Eukaryota</taxon>
        <taxon>Fungi</taxon>
        <taxon>Dikarya</taxon>
        <taxon>Ascomycota</taxon>
        <taxon>Pezizomycotina</taxon>
        <taxon>Sordariomycetes</taxon>
        <taxon>Sordariomycetidae</taxon>
        <taxon>Sordariales</taxon>
        <taxon>Lasiosphaeriaceae</taxon>
        <taxon>Apiosordaria</taxon>
    </lineage>
</organism>
<sequence length="277" mass="31683">MPRPNVNDNEEQLPKLSRMRYPDAVQGKEIYNVFGNRVIETTTPSGVVLAVKVKPPQSFDRSEAEMMQYAASNGVLTPNVRGVYEIITHMPLARVMVSELVPGVSLDQVWHDMTAAQQSSIKDQLRTQLARMRSCTQPFIGRLGRQATRNNFDSLGNTQQGPFDSEEEFDNWCLARLRGNALSRWKWKKFVERERRGSSGSFVLTHGDLTPRNIMVKDGVITGIIDWERSGFFPGYAEYAFAMKLCHSHEDWWIPVLKEVLSPCSKERLEFTELIER</sequence>
<dbReference type="AlphaFoldDB" id="A0AA40ESF9"/>
<dbReference type="InterPro" id="IPR051678">
    <property type="entry name" value="AGP_Transferase"/>
</dbReference>
<accession>A0AA40ESF9</accession>
<comment type="caution">
    <text evidence="2">The sequence shown here is derived from an EMBL/GenBank/DDBJ whole genome shotgun (WGS) entry which is preliminary data.</text>
</comment>
<dbReference type="PANTHER" id="PTHR21310:SF15">
    <property type="entry name" value="AMINOGLYCOSIDE PHOSPHOTRANSFERASE DOMAIN-CONTAINING PROTEIN"/>
    <property type="match status" value="1"/>
</dbReference>
<dbReference type="CDD" id="cd05120">
    <property type="entry name" value="APH_ChoK_like"/>
    <property type="match status" value="1"/>
</dbReference>
<dbReference type="Proteomes" id="UP001172159">
    <property type="component" value="Unassembled WGS sequence"/>
</dbReference>
<keyword evidence="3" id="KW-1185">Reference proteome</keyword>
<dbReference type="Gene3D" id="3.90.1200.10">
    <property type="match status" value="1"/>
</dbReference>
<name>A0AA40ESF9_9PEZI</name>
<evidence type="ECO:0000313" key="2">
    <source>
        <dbReference type="EMBL" id="KAK0744649.1"/>
    </source>
</evidence>
<reference evidence="2" key="1">
    <citation type="submission" date="2023-06" db="EMBL/GenBank/DDBJ databases">
        <title>Genome-scale phylogeny and comparative genomics of the fungal order Sordariales.</title>
        <authorList>
            <consortium name="Lawrence Berkeley National Laboratory"/>
            <person name="Hensen N."/>
            <person name="Bonometti L."/>
            <person name="Westerberg I."/>
            <person name="Brannstrom I.O."/>
            <person name="Guillou S."/>
            <person name="Cros-Aarteil S."/>
            <person name="Calhoun S."/>
            <person name="Haridas S."/>
            <person name="Kuo A."/>
            <person name="Mondo S."/>
            <person name="Pangilinan J."/>
            <person name="Riley R."/>
            <person name="Labutti K."/>
            <person name="Andreopoulos B."/>
            <person name="Lipzen A."/>
            <person name="Chen C."/>
            <person name="Yanf M."/>
            <person name="Daum C."/>
            <person name="Ng V."/>
            <person name="Clum A."/>
            <person name="Steindorff A."/>
            <person name="Ohm R."/>
            <person name="Martin F."/>
            <person name="Silar P."/>
            <person name="Natvig D."/>
            <person name="Lalanne C."/>
            <person name="Gautier V."/>
            <person name="Ament-Velasquez S.L."/>
            <person name="Kruys A."/>
            <person name="Hutchinson M.I."/>
            <person name="Powell A.J."/>
            <person name="Barry K."/>
            <person name="Miller A.N."/>
            <person name="Grigoriev I.V."/>
            <person name="Debuchy R."/>
            <person name="Gladieux P."/>
            <person name="Thoren M.H."/>
            <person name="Johannesson H."/>
        </authorList>
    </citation>
    <scope>NUCLEOTIDE SEQUENCE</scope>
    <source>
        <strain evidence="2">CBS 540.89</strain>
    </source>
</reference>
<dbReference type="InterPro" id="IPR011009">
    <property type="entry name" value="Kinase-like_dom_sf"/>
</dbReference>